<evidence type="ECO:0000256" key="1">
    <source>
        <dbReference type="SAM" id="Coils"/>
    </source>
</evidence>
<evidence type="ECO:0000313" key="4">
    <source>
        <dbReference type="WBParaSite" id="jg7446"/>
    </source>
</evidence>
<dbReference type="Proteomes" id="UP000887574">
    <property type="component" value="Unplaced"/>
</dbReference>
<reference evidence="4" key="1">
    <citation type="submission" date="2022-11" db="UniProtKB">
        <authorList>
            <consortium name="WormBaseParasite"/>
        </authorList>
    </citation>
    <scope>IDENTIFICATION</scope>
</reference>
<dbReference type="SMART" id="SM00225">
    <property type="entry name" value="BTB"/>
    <property type="match status" value="1"/>
</dbReference>
<dbReference type="Pfam" id="PF00651">
    <property type="entry name" value="BTB"/>
    <property type="match status" value="1"/>
</dbReference>
<dbReference type="Gene3D" id="1.20.5.170">
    <property type="match status" value="1"/>
</dbReference>
<dbReference type="Gene3D" id="3.30.710.10">
    <property type="entry name" value="Potassium Channel Kv1.1, Chain A"/>
    <property type="match status" value="1"/>
</dbReference>
<feature type="domain" description="BTB" evidence="2">
    <location>
        <begin position="395"/>
        <end position="459"/>
    </location>
</feature>
<dbReference type="InterPro" id="IPR000210">
    <property type="entry name" value="BTB/POZ_dom"/>
</dbReference>
<evidence type="ECO:0000313" key="3">
    <source>
        <dbReference type="Proteomes" id="UP000887574"/>
    </source>
</evidence>
<dbReference type="PROSITE" id="PS50097">
    <property type="entry name" value="BTB"/>
    <property type="match status" value="1"/>
</dbReference>
<proteinExistence type="predicted"/>
<keyword evidence="1" id="KW-0175">Coiled coil</keyword>
<dbReference type="InterPro" id="IPR011333">
    <property type="entry name" value="SKP1/BTB/POZ_sf"/>
</dbReference>
<dbReference type="WBParaSite" id="jg7446">
    <property type="protein sequence ID" value="jg7446"/>
    <property type="gene ID" value="jg7446"/>
</dbReference>
<dbReference type="PANTHER" id="PTHR22744:SF14">
    <property type="entry name" value="BTB DOMAIN-CONTAINING PROTEIN-RELATED"/>
    <property type="match status" value="1"/>
</dbReference>
<sequence length="519" mass="59541">MSRKIITEQMNGLCEKLHQKFNLEMQEILNHLREVFSEGKINQVVALGVGSLNEKISFHQACLLTNIVDELSSVSSKHWHELLAEQSEVNFLQEIGWNVKGKQELTLDVFSGDNIDFDQITLYYMPRPSRYPLKTYTIFSADYKLLDSVIEKLVDVGKLEKAIFWTANFFLRIESSDDDEYQPPIQGFLTSQPYLISYIAECAFKEVSDFGGILGLGSAILHCKDEASLSSFIILGMGLKNKRLMRHKLYNMTTCYLSKETYLEIAFYVPTMLEDLTREVSKLKMKVAELESNESTLKNEVSKLKMRVAELESNESKLKMRVAELESNESKLKMRVAELESNESTLKNEVSNLKMKVSALEINKSVMQERVSELDQTDEDSENSFDAHSTLSYDADCILQLDGKPVRVNKAYLSTHSVVFKNMFKDDVDKKEYDIKDVTYEEFTELLKVIYPVRKPITDRNVESLLKLGHRFGMADMLIVCQNFLLRNPNLVSLARRTWMAQEYGLERLLTSSAKAPDL</sequence>
<name>A0A915EP74_9BILA</name>
<accession>A0A915EP74</accession>
<dbReference type="CDD" id="cd18186">
    <property type="entry name" value="BTB_POZ_ZBTB_KLHL-like"/>
    <property type="match status" value="1"/>
</dbReference>
<keyword evidence="3" id="KW-1185">Reference proteome</keyword>
<dbReference type="Pfam" id="PF07985">
    <property type="entry name" value="SRR1"/>
    <property type="match status" value="1"/>
</dbReference>
<organism evidence="3 4">
    <name type="scientific">Ditylenchus dipsaci</name>
    <dbReference type="NCBI Taxonomy" id="166011"/>
    <lineage>
        <taxon>Eukaryota</taxon>
        <taxon>Metazoa</taxon>
        <taxon>Ecdysozoa</taxon>
        <taxon>Nematoda</taxon>
        <taxon>Chromadorea</taxon>
        <taxon>Rhabditida</taxon>
        <taxon>Tylenchina</taxon>
        <taxon>Tylenchomorpha</taxon>
        <taxon>Sphaerularioidea</taxon>
        <taxon>Anguinidae</taxon>
        <taxon>Anguininae</taxon>
        <taxon>Ditylenchus</taxon>
    </lineage>
</organism>
<dbReference type="AlphaFoldDB" id="A0A915EP74"/>
<protein>
    <submittedName>
        <fullName evidence="4">BTB domain-containing protein</fullName>
    </submittedName>
</protein>
<dbReference type="InterPro" id="IPR012942">
    <property type="entry name" value="SRR1-like"/>
</dbReference>
<dbReference type="PANTHER" id="PTHR22744">
    <property type="entry name" value="HELIX LOOP HELIX PROTEIN 21-RELATED"/>
    <property type="match status" value="1"/>
</dbReference>
<evidence type="ECO:0000259" key="2">
    <source>
        <dbReference type="PROSITE" id="PS50097"/>
    </source>
</evidence>
<feature type="coiled-coil region" evidence="1">
    <location>
        <begin position="273"/>
        <end position="363"/>
    </location>
</feature>
<dbReference type="SUPFAM" id="SSF54695">
    <property type="entry name" value="POZ domain"/>
    <property type="match status" value="1"/>
</dbReference>